<accession>A0A2T2NH55</accession>
<name>A0A2T2NH55_CORCC</name>
<evidence type="ECO:0000256" key="1">
    <source>
        <dbReference type="SAM" id="MobiDB-lite"/>
    </source>
</evidence>
<evidence type="ECO:0000313" key="3">
    <source>
        <dbReference type="Proteomes" id="UP000240883"/>
    </source>
</evidence>
<proteinExistence type="predicted"/>
<dbReference type="AlphaFoldDB" id="A0A2T2NH55"/>
<dbReference type="Proteomes" id="UP000240883">
    <property type="component" value="Unassembled WGS sequence"/>
</dbReference>
<reference evidence="2 3" key="1">
    <citation type="journal article" date="2018" name="Front. Microbiol.">
        <title>Genome-Wide Analysis of Corynespora cassiicola Leaf Fall Disease Putative Effectors.</title>
        <authorList>
            <person name="Lopez D."/>
            <person name="Ribeiro S."/>
            <person name="Label P."/>
            <person name="Fumanal B."/>
            <person name="Venisse J.S."/>
            <person name="Kohler A."/>
            <person name="de Oliveira R.R."/>
            <person name="Labutti K."/>
            <person name="Lipzen A."/>
            <person name="Lail K."/>
            <person name="Bauer D."/>
            <person name="Ohm R.A."/>
            <person name="Barry K.W."/>
            <person name="Spatafora J."/>
            <person name="Grigoriev I.V."/>
            <person name="Martin F.M."/>
            <person name="Pujade-Renaud V."/>
        </authorList>
    </citation>
    <scope>NUCLEOTIDE SEQUENCE [LARGE SCALE GENOMIC DNA]</scope>
    <source>
        <strain evidence="2 3">Philippines</strain>
    </source>
</reference>
<dbReference type="EMBL" id="KZ678138">
    <property type="protein sequence ID" value="PSN64757.1"/>
    <property type="molecule type" value="Genomic_DNA"/>
</dbReference>
<evidence type="ECO:0000313" key="2">
    <source>
        <dbReference type="EMBL" id="PSN64757.1"/>
    </source>
</evidence>
<protein>
    <submittedName>
        <fullName evidence="2">Uncharacterized protein</fullName>
    </submittedName>
</protein>
<keyword evidence="3" id="KW-1185">Reference proteome</keyword>
<sequence length="133" mass="14587">MHTAPLPGSGHDSIAPLFSSPWQPAFTDSWYAGCNSSALSARKRLENTVLMTCVCVWVCVYVYPLRLGLTEHAYSPSLPNGPRPGQAKPGPPPQTTGTWVGEIRVRSLCICNPSLFLQKQKPLLKGQRNAKWP</sequence>
<organism evidence="2 3">
    <name type="scientific">Corynespora cassiicola Philippines</name>
    <dbReference type="NCBI Taxonomy" id="1448308"/>
    <lineage>
        <taxon>Eukaryota</taxon>
        <taxon>Fungi</taxon>
        <taxon>Dikarya</taxon>
        <taxon>Ascomycota</taxon>
        <taxon>Pezizomycotina</taxon>
        <taxon>Dothideomycetes</taxon>
        <taxon>Pleosporomycetidae</taxon>
        <taxon>Pleosporales</taxon>
        <taxon>Corynesporascaceae</taxon>
        <taxon>Corynespora</taxon>
    </lineage>
</organism>
<gene>
    <name evidence="2" type="ORF">BS50DRAFT_80944</name>
</gene>
<feature type="region of interest" description="Disordered" evidence="1">
    <location>
        <begin position="76"/>
        <end position="98"/>
    </location>
</feature>